<proteinExistence type="predicted"/>
<dbReference type="AlphaFoldDB" id="A0A7R8ZKU5"/>
<name>A0A7R8ZKU5_9CRUS</name>
<dbReference type="OrthoDB" id="6581217at2759"/>
<evidence type="ECO:0000313" key="1">
    <source>
        <dbReference type="EMBL" id="CAD7225209.1"/>
    </source>
</evidence>
<gene>
    <name evidence="1" type="ORF">CTOB1V02_LOCUS3155</name>
</gene>
<organism evidence="1">
    <name type="scientific">Cyprideis torosa</name>
    <dbReference type="NCBI Taxonomy" id="163714"/>
    <lineage>
        <taxon>Eukaryota</taxon>
        <taxon>Metazoa</taxon>
        <taxon>Ecdysozoa</taxon>
        <taxon>Arthropoda</taxon>
        <taxon>Crustacea</taxon>
        <taxon>Oligostraca</taxon>
        <taxon>Ostracoda</taxon>
        <taxon>Podocopa</taxon>
        <taxon>Podocopida</taxon>
        <taxon>Cytherocopina</taxon>
        <taxon>Cytheroidea</taxon>
        <taxon>Cytherideidae</taxon>
        <taxon>Cyprideis</taxon>
    </lineage>
</organism>
<dbReference type="EMBL" id="OB660524">
    <property type="protein sequence ID" value="CAD7225209.1"/>
    <property type="molecule type" value="Genomic_DNA"/>
</dbReference>
<reference evidence="1" key="1">
    <citation type="submission" date="2020-11" db="EMBL/GenBank/DDBJ databases">
        <authorList>
            <person name="Tran Van P."/>
        </authorList>
    </citation>
    <scope>NUCLEOTIDE SEQUENCE</scope>
</reference>
<protein>
    <submittedName>
        <fullName evidence="1">Uncharacterized protein</fullName>
    </submittedName>
</protein>
<accession>A0A7R8ZKU5</accession>
<sequence length="350" mass="39194">MVDVAAGGCTGLRIALGSRLLALNRTLRKTFDFSRRIVPVVPMDEMKRGITEALKACDSRLSHHVTLDIIRGASDPKTIRTVAQACHIVLDDADPTTSTRPRNQIIYASQLLSRSKNDRKLYHCYLRRQPCVKSTFAIHRGRKTGVIHHPCMDGEMEWKEGEVAFLAKLALCSPPEWAKGDGGKAVIQGFRQSLFRALDREASGNCNAESVWRFRSLTFWKSVIGSTHPLKDFLLMSYFSMILTISHQLGVVSLALRVVAPLTWWVRGSPVDTGPIQMKPDVVKEAVMLHNFVRHHEGTRADPPQIPSCQSVALLAPLRGNLRRTAMDTREQSLLDVEDDEDVCDCDKDR</sequence>